<evidence type="ECO:0000313" key="6">
    <source>
        <dbReference type="EMBL" id="KRR10577.1"/>
    </source>
</evidence>
<dbReference type="InterPro" id="IPR015422">
    <property type="entry name" value="PyrdxlP-dep_Trfase_small"/>
</dbReference>
<name>A0A0R3KK84_9BRAD</name>
<protein>
    <submittedName>
        <fullName evidence="6">Aminotransferase</fullName>
    </submittedName>
</protein>
<dbReference type="Gene3D" id="3.40.640.10">
    <property type="entry name" value="Type I PLP-dependent aspartate aminotransferase-like (Major domain)"/>
    <property type="match status" value="1"/>
</dbReference>
<proteinExistence type="predicted"/>
<evidence type="ECO:0000256" key="1">
    <source>
        <dbReference type="ARBA" id="ARBA00001933"/>
    </source>
</evidence>
<feature type="domain" description="Aminotransferase class I/classII large" evidence="5">
    <location>
        <begin position="28"/>
        <end position="380"/>
    </location>
</feature>
<evidence type="ECO:0000256" key="4">
    <source>
        <dbReference type="ARBA" id="ARBA00022898"/>
    </source>
</evidence>
<dbReference type="PANTHER" id="PTHR43807:SF20">
    <property type="entry name" value="FI04487P"/>
    <property type="match status" value="1"/>
</dbReference>
<dbReference type="CDD" id="cd00609">
    <property type="entry name" value="AAT_like"/>
    <property type="match status" value="1"/>
</dbReference>
<dbReference type="PANTHER" id="PTHR43807">
    <property type="entry name" value="FI04487P"/>
    <property type="match status" value="1"/>
</dbReference>
<dbReference type="Proteomes" id="UP000051913">
    <property type="component" value="Unassembled WGS sequence"/>
</dbReference>
<dbReference type="GO" id="GO:0005737">
    <property type="term" value="C:cytoplasm"/>
    <property type="evidence" value="ECO:0007669"/>
    <property type="project" value="TreeGrafter"/>
</dbReference>
<dbReference type="EMBL" id="LLXX01000050">
    <property type="protein sequence ID" value="KRR10577.1"/>
    <property type="molecule type" value="Genomic_DNA"/>
</dbReference>
<dbReference type="InterPro" id="IPR004839">
    <property type="entry name" value="Aminotransferase_I/II_large"/>
</dbReference>
<dbReference type="Pfam" id="PF00155">
    <property type="entry name" value="Aminotran_1_2"/>
    <property type="match status" value="1"/>
</dbReference>
<comment type="cofactor">
    <cofactor evidence="1">
        <name>pyridoxal 5'-phosphate</name>
        <dbReference type="ChEBI" id="CHEBI:597326"/>
    </cofactor>
</comment>
<reference evidence="6 7" key="1">
    <citation type="submission" date="2014-03" db="EMBL/GenBank/DDBJ databases">
        <title>Bradyrhizobium valentinum sp. nov., isolated from effective nodules of Lupinus mariae-josephae, a lupine endemic of basic-lime soils in Eastern Spain.</title>
        <authorList>
            <person name="Duran D."/>
            <person name="Rey L."/>
            <person name="Navarro A."/>
            <person name="Busquets A."/>
            <person name="Imperial J."/>
            <person name="Ruiz-Argueso T."/>
        </authorList>
    </citation>
    <scope>NUCLEOTIDE SEQUENCE [LARGE SCALE GENOMIC DNA]</scope>
    <source>
        <strain evidence="6 7">LmjM3</strain>
    </source>
</reference>
<comment type="caution">
    <text evidence="6">The sequence shown here is derived from an EMBL/GenBank/DDBJ whole genome shotgun (WGS) entry which is preliminary data.</text>
</comment>
<dbReference type="RefSeq" id="WP_057849920.1">
    <property type="nucleotide sequence ID" value="NZ_LLXX01000050.1"/>
</dbReference>
<accession>A0A0R3KK84</accession>
<keyword evidence="2 6" id="KW-0032">Aminotransferase</keyword>
<evidence type="ECO:0000256" key="2">
    <source>
        <dbReference type="ARBA" id="ARBA00022576"/>
    </source>
</evidence>
<evidence type="ECO:0000256" key="3">
    <source>
        <dbReference type="ARBA" id="ARBA00022679"/>
    </source>
</evidence>
<keyword evidence="3 6" id="KW-0808">Transferase</keyword>
<dbReference type="AlphaFoldDB" id="A0A0R3KK84"/>
<organism evidence="6 7">
    <name type="scientific">Bradyrhizobium valentinum</name>
    <dbReference type="NCBI Taxonomy" id="1518501"/>
    <lineage>
        <taxon>Bacteria</taxon>
        <taxon>Pseudomonadati</taxon>
        <taxon>Pseudomonadota</taxon>
        <taxon>Alphaproteobacteria</taxon>
        <taxon>Hyphomicrobiales</taxon>
        <taxon>Nitrobacteraceae</taxon>
        <taxon>Bradyrhizobium</taxon>
    </lineage>
</organism>
<dbReference type="SUPFAM" id="SSF53383">
    <property type="entry name" value="PLP-dependent transferases"/>
    <property type="match status" value="1"/>
</dbReference>
<dbReference type="NCBIfam" id="NF006488">
    <property type="entry name" value="PRK08912.1"/>
    <property type="match status" value="1"/>
</dbReference>
<keyword evidence="7" id="KW-1185">Reference proteome</keyword>
<evidence type="ECO:0000313" key="7">
    <source>
        <dbReference type="Proteomes" id="UP000051913"/>
    </source>
</evidence>
<dbReference type="OrthoDB" id="9763453at2"/>
<dbReference type="GO" id="GO:0030170">
    <property type="term" value="F:pyridoxal phosphate binding"/>
    <property type="evidence" value="ECO:0007669"/>
    <property type="project" value="InterPro"/>
</dbReference>
<sequence>MTSMNKVFADLPVTVFEAMSQAARDNNAINLGQGFPDDPGPEDIRRAAADATVNGYNQYPSMMGIPELRQAIAAHYGRWHKLALDPMTEVMVTSGGTEALTASILAVVEPGDEVVVFQPVYDSYLPIIRQAGGIPRLLRLEPPGWRLTEEMLASVFNHKTKAVLFNNPLNPAAVVYPREDLELLARFCQQFDTIAICDEVWEHVIFDGREHIPLITIPGMRDRTIKVGSAGKIFSLTGWKVGFVCAAPPLLRVAAKVHQFLTFTTAPNLQAAVAYGLGKSDDYFYDMRKELARSRDRLTKGLESIGFPVLKSQGTYFLTVDLSPLGLNETDVEFCKRIVTDYKVAAIPVSAFYEQDAVTSVVRFCFSKKDETLDTALERLSDAVHGRRKR</sequence>
<dbReference type="Gene3D" id="3.90.1150.10">
    <property type="entry name" value="Aspartate Aminotransferase, domain 1"/>
    <property type="match status" value="1"/>
</dbReference>
<dbReference type="InterPro" id="IPR051326">
    <property type="entry name" value="Kynurenine-oxoglutarate_AT"/>
</dbReference>
<gene>
    <name evidence="6" type="ORF">CP49_12415</name>
</gene>
<keyword evidence="4" id="KW-0663">Pyridoxal phosphate</keyword>
<dbReference type="InterPro" id="IPR015421">
    <property type="entry name" value="PyrdxlP-dep_Trfase_major"/>
</dbReference>
<dbReference type="STRING" id="1518501.CQ10_06440"/>
<evidence type="ECO:0000259" key="5">
    <source>
        <dbReference type="Pfam" id="PF00155"/>
    </source>
</evidence>
<dbReference type="InterPro" id="IPR015424">
    <property type="entry name" value="PyrdxlP-dep_Trfase"/>
</dbReference>
<dbReference type="GO" id="GO:0016212">
    <property type="term" value="F:kynurenine-oxoglutarate transaminase activity"/>
    <property type="evidence" value="ECO:0007669"/>
    <property type="project" value="TreeGrafter"/>
</dbReference>